<dbReference type="EMBL" id="FXWG01000002">
    <property type="protein sequence ID" value="SMQ69191.1"/>
    <property type="molecule type" value="Genomic_DNA"/>
</dbReference>
<proteinExistence type="inferred from homology"/>
<dbReference type="PANTHER" id="PTHR30616">
    <property type="entry name" value="UNCHARACTERIZED PROTEIN YFIH"/>
    <property type="match status" value="1"/>
</dbReference>
<evidence type="ECO:0000313" key="12">
    <source>
        <dbReference type="Proteomes" id="UP000194420"/>
    </source>
</evidence>
<dbReference type="RefSeq" id="WP_086437337.1">
    <property type="nucleotide sequence ID" value="NZ_FXWG01000002.1"/>
</dbReference>
<dbReference type="GO" id="GO:0017061">
    <property type="term" value="F:S-methyl-5-thioadenosine phosphorylase activity"/>
    <property type="evidence" value="ECO:0007669"/>
    <property type="project" value="UniProtKB-EC"/>
</dbReference>
<reference evidence="12" key="1">
    <citation type="submission" date="2017-04" db="EMBL/GenBank/DDBJ databases">
        <authorList>
            <person name="Varghese N."/>
            <person name="Submissions S."/>
        </authorList>
    </citation>
    <scope>NUCLEOTIDE SEQUENCE [LARGE SCALE GENOMIC DNA]</scope>
</reference>
<dbReference type="InterPro" id="IPR011324">
    <property type="entry name" value="Cytotoxic_necrot_fac-like_cat"/>
</dbReference>
<dbReference type="InterPro" id="IPR038371">
    <property type="entry name" value="Cu_polyphenol_OxRdtase_sf"/>
</dbReference>
<evidence type="ECO:0000256" key="1">
    <source>
        <dbReference type="ARBA" id="ARBA00000553"/>
    </source>
</evidence>
<accession>A0A1Y6F6N7</accession>
<evidence type="ECO:0000256" key="2">
    <source>
        <dbReference type="ARBA" id="ARBA00007353"/>
    </source>
</evidence>
<keyword evidence="12" id="KW-1185">Reference proteome</keyword>
<organism evidence="11 12">
    <name type="scientific">Altererythrobacter xiamenensis</name>
    <dbReference type="NCBI Taxonomy" id="1316679"/>
    <lineage>
        <taxon>Bacteria</taxon>
        <taxon>Pseudomonadati</taxon>
        <taxon>Pseudomonadota</taxon>
        <taxon>Alphaproteobacteria</taxon>
        <taxon>Sphingomonadales</taxon>
        <taxon>Erythrobacteraceae</taxon>
        <taxon>Altererythrobacter</taxon>
    </lineage>
</organism>
<evidence type="ECO:0000256" key="6">
    <source>
        <dbReference type="ARBA" id="ARBA00022833"/>
    </source>
</evidence>
<keyword evidence="3" id="KW-0808">Transferase</keyword>
<keyword evidence="4" id="KW-0479">Metal-binding</keyword>
<evidence type="ECO:0000256" key="10">
    <source>
        <dbReference type="RuleBase" id="RU361274"/>
    </source>
</evidence>
<dbReference type="Proteomes" id="UP000194420">
    <property type="component" value="Unassembled WGS sequence"/>
</dbReference>
<comment type="catalytic activity">
    <reaction evidence="7">
        <text>adenosine + H2O + H(+) = inosine + NH4(+)</text>
        <dbReference type="Rhea" id="RHEA:24408"/>
        <dbReference type="ChEBI" id="CHEBI:15377"/>
        <dbReference type="ChEBI" id="CHEBI:15378"/>
        <dbReference type="ChEBI" id="CHEBI:16335"/>
        <dbReference type="ChEBI" id="CHEBI:17596"/>
        <dbReference type="ChEBI" id="CHEBI:28938"/>
        <dbReference type="EC" id="3.5.4.4"/>
    </reaction>
    <physiologicalReaction direction="left-to-right" evidence="7">
        <dbReference type="Rhea" id="RHEA:24409"/>
    </physiologicalReaction>
</comment>
<dbReference type="OrthoDB" id="4279at2"/>
<gene>
    <name evidence="11" type="ORF">SAMN06297468_1417</name>
</gene>
<keyword evidence="5" id="KW-0378">Hydrolase</keyword>
<dbReference type="NCBIfam" id="TIGR00726">
    <property type="entry name" value="peptidoglycan editing factor PgeF"/>
    <property type="match status" value="1"/>
</dbReference>
<dbReference type="GO" id="GO:0005507">
    <property type="term" value="F:copper ion binding"/>
    <property type="evidence" value="ECO:0007669"/>
    <property type="project" value="TreeGrafter"/>
</dbReference>
<dbReference type="Gene3D" id="3.60.140.10">
    <property type="entry name" value="CNF1/YfiH-like putative cysteine hydrolases"/>
    <property type="match status" value="1"/>
</dbReference>
<evidence type="ECO:0000256" key="4">
    <source>
        <dbReference type="ARBA" id="ARBA00022723"/>
    </source>
</evidence>
<comment type="catalytic activity">
    <reaction evidence="8">
        <text>adenosine + phosphate = alpha-D-ribose 1-phosphate + adenine</text>
        <dbReference type="Rhea" id="RHEA:27642"/>
        <dbReference type="ChEBI" id="CHEBI:16335"/>
        <dbReference type="ChEBI" id="CHEBI:16708"/>
        <dbReference type="ChEBI" id="CHEBI:43474"/>
        <dbReference type="ChEBI" id="CHEBI:57720"/>
        <dbReference type="EC" id="2.4.2.1"/>
    </reaction>
    <physiologicalReaction direction="left-to-right" evidence="8">
        <dbReference type="Rhea" id="RHEA:27643"/>
    </physiologicalReaction>
</comment>
<dbReference type="GO" id="GO:0016787">
    <property type="term" value="F:hydrolase activity"/>
    <property type="evidence" value="ECO:0007669"/>
    <property type="project" value="UniProtKB-KW"/>
</dbReference>
<comment type="catalytic activity">
    <reaction evidence="1">
        <text>inosine + phosphate = alpha-D-ribose 1-phosphate + hypoxanthine</text>
        <dbReference type="Rhea" id="RHEA:27646"/>
        <dbReference type="ChEBI" id="CHEBI:17368"/>
        <dbReference type="ChEBI" id="CHEBI:17596"/>
        <dbReference type="ChEBI" id="CHEBI:43474"/>
        <dbReference type="ChEBI" id="CHEBI:57720"/>
        <dbReference type="EC" id="2.4.2.1"/>
    </reaction>
    <physiologicalReaction direction="left-to-right" evidence="1">
        <dbReference type="Rhea" id="RHEA:27647"/>
    </physiologicalReaction>
</comment>
<dbReference type="InterPro" id="IPR003730">
    <property type="entry name" value="Cu_polyphenol_OxRdtase"/>
</dbReference>
<sequence length="248" mass="25854">MAAAGFDLERAEVLGAVPHGFAGHGGGAHQFGYGGEGDPAQIAASRAGVAKAILAGGMLVAPHQVHSPDVITITEAWTDDPEGRPVADALVTATPGLVLGIVTADCAPVLFADPGAGVIGAAHAGWRGAHSGLLENTLDAMEALGAHRGDIAAAIGPTIAQASYEVDEGFREQFEVEDNRFFAPGRPGHWQFDLPAYVASRLRRAGVETIEDCALDTYDLGERYFSYRRATHEGAPNYGRQISLVALS</sequence>
<evidence type="ECO:0000256" key="3">
    <source>
        <dbReference type="ARBA" id="ARBA00022679"/>
    </source>
</evidence>
<evidence type="ECO:0000256" key="9">
    <source>
        <dbReference type="ARBA" id="ARBA00049893"/>
    </source>
</evidence>
<evidence type="ECO:0000313" key="11">
    <source>
        <dbReference type="EMBL" id="SMQ69191.1"/>
    </source>
</evidence>
<evidence type="ECO:0000256" key="5">
    <source>
        <dbReference type="ARBA" id="ARBA00022801"/>
    </source>
</evidence>
<dbReference type="Pfam" id="PF02578">
    <property type="entry name" value="Cu-oxidase_4"/>
    <property type="match status" value="1"/>
</dbReference>
<dbReference type="SUPFAM" id="SSF64438">
    <property type="entry name" value="CNF1/YfiH-like putative cysteine hydrolases"/>
    <property type="match status" value="1"/>
</dbReference>
<evidence type="ECO:0000256" key="7">
    <source>
        <dbReference type="ARBA" id="ARBA00047989"/>
    </source>
</evidence>
<keyword evidence="6" id="KW-0862">Zinc</keyword>
<dbReference type="CDD" id="cd16833">
    <property type="entry name" value="YfiH"/>
    <property type="match status" value="1"/>
</dbReference>
<evidence type="ECO:0000256" key="8">
    <source>
        <dbReference type="ARBA" id="ARBA00048968"/>
    </source>
</evidence>
<name>A0A1Y6F6N7_9SPHN</name>
<dbReference type="AlphaFoldDB" id="A0A1Y6F6N7"/>
<dbReference type="PANTHER" id="PTHR30616:SF2">
    <property type="entry name" value="PURINE NUCLEOSIDE PHOSPHORYLASE LACC1"/>
    <property type="match status" value="1"/>
</dbReference>
<protein>
    <recommendedName>
        <fullName evidence="10">Purine nucleoside phosphorylase</fullName>
    </recommendedName>
</protein>
<comment type="catalytic activity">
    <reaction evidence="9">
        <text>S-methyl-5'-thioadenosine + phosphate = 5-(methylsulfanyl)-alpha-D-ribose 1-phosphate + adenine</text>
        <dbReference type="Rhea" id="RHEA:11852"/>
        <dbReference type="ChEBI" id="CHEBI:16708"/>
        <dbReference type="ChEBI" id="CHEBI:17509"/>
        <dbReference type="ChEBI" id="CHEBI:43474"/>
        <dbReference type="ChEBI" id="CHEBI:58533"/>
        <dbReference type="EC" id="2.4.2.28"/>
    </reaction>
    <physiologicalReaction direction="left-to-right" evidence="9">
        <dbReference type="Rhea" id="RHEA:11853"/>
    </physiologicalReaction>
</comment>
<comment type="similarity">
    <text evidence="2 10">Belongs to the purine nucleoside phosphorylase YfiH/LACC1 family.</text>
</comment>